<keyword evidence="1" id="KW-0472">Membrane</keyword>
<accession>A0A481W6R8</accession>
<dbReference type="GeneID" id="65071953"/>
<keyword evidence="3" id="KW-1185">Reference proteome</keyword>
<dbReference type="RefSeq" id="YP_010082945.1">
    <property type="nucleotide sequence ID" value="NC_055035.1"/>
</dbReference>
<feature type="transmembrane region" description="Helical" evidence="1">
    <location>
        <begin position="32"/>
        <end position="49"/>
    </location>
</feature>
<dbReference type="KEGG" id="vg:65071953"/>
<protein>
    <submittedName>
        <fullName evidence="2">Uncharacterized protein</fullName>
    </submittedName>
</protein>
<feature type="transmembrane region" description="Helical" evidence="1">
    <location>
        <begin position="6"/>
        <end position="25"/>
    </location>
</feature>
<organism evidence="2 3">
    <name type="scientific">Fusobacterium phage Fnu1</name>
    <dbReference type="NCBI Taxonomy" id="2530024"/>
    <lineage>
        <taxon>Viruses</taxon>
        <taxon>Duplodnaviria</taxon>
        <taxon>Heunggongvirae</taxon>
        <taxon>Uroviricota</taxon>
        <taxon>Caudoviricetes</taxon>
        <taxon>Latrobevirus</taxon>
        <taxon>Latrobevirus FNU1</taxon>
    </lineage>
</organism>
<proteinExistence type="predicted"/>
<sequence>MIFKVIGLTIGSILCLFSIISFLKWRSDKERMNSIILGFIGFVIIRVILKYF</sequence>
<dbReference type="EMBL" id="MK554696">
    <property type="protein sequence ID" value="QBJ04233.1"/>
    <property type="molecule type" value="Genomic_DNA"/>
</dbReference>
<reference evidence="2 3" key="1">
    <citation type="submission" date="2019-02" db="EMBL/GenBank/DDBJ databases">
        <title>Genomic, morphological and functional characterisation of novel bacteriophage Fnu1 capable of disrupt Fusobacterium nucleatum biofilm.</title>
        <authorList>
            <person name="Kabwe M."/>
            <person name="Brown T.L."/>
            <person name="Dashper S."/>
            <person name="Speirs L."/>
            <person name="Ku H."/>
            <person name="Petrovski S."/>
            <person name="Chan H.T."/>
            <person name="Lock P."/>
            <person name="Tucci J."/>
        </authorList>
    </citation>
    <scope>NUCLEOTIDE SEQUENCE [LARGE SCALE GENOMIC DNA]</scope>
</reference>
<keyword evidence="1" id="KW-0812">Transmembrane</keyword>
<evidence type="ECO:0000313" key="2">
    <source>
        <dbReference type="EMBL" id="QBJ04233.1"/>
    </source>
</evidence>
<dbReference type="Proteomes" id="UP000292160">
    <property type="component" value="Segment"/>
</dbReference>
<name>A0A481W6R8_9CAUD</name>
<keyword evidence="1" id="KW-1133">Transmembrane helix</keyword>
<evidence type="ECO:0000313" key="3">
    <source>
        <dbReference type="Proteomes" id="UP000292160"/>
    </source>
</evidence>
<evidence type="ECO:0000256" key="1">
    <source>
        <dbReference type="SAM" id="Phobius"/>
    </source>
</evidence>